<dbReference type="OrthoDB" id="9782972at2"/>
<dbReference type="Pfam" id="PF01979">
    <property type="entry name" value="Amidohydro_1"/>
    <property type="match status" value="1"/>
</dbReference>
<reference evidence="2 3" key="1">
    <citation type="submission" date="2019-06" db="EMBL/GenBank/DDBJ databases">
        <authorList>
            <person name="Livingstone P."/>
            <person name="Whitworth D."/>
        </authorList>
    </citation>
    <scope>NUCLEOTIDE SEQUENCE [LARGE SCALE GENOMIC DNA]</scope>
    <source>
        <strain evidence="2 3">AM401</strain>
    </source>
</reference>
<comment type="caution">
    <text evidence="2">The sequence shown here is derived from an EMBL/GenBank/DDBJ whole genome shotgun (WGS) entry which is preliminary data.</text>
</comment>
<dbReference type="SUPFAM" id="SSF51556">
    <property type="entry name" value="Metallo-dependent hydrolases"/>
    <property type="match status" value="1"/>
</dbReference>
<dbReference type="InterPro" id="IPR051781">
    <property type="entry name" value="Metallo-dep_Hydrolase"/>
</dbReference>
<dbReference type="SUPFAM" id="SSF51338">
    <property type="entry name" value="Composite domain of metallo-dependent hydrolases"/>
    <property type="match status" value="1"/>
</dbReference>
<dbReference type="GO" id="GO:0016810">
    <property type="term" value="F:hydrolase activity, acting on carbon-nitrogen (but not peptide) bonds"/>
    <property type="evidence" value="ECO:0007669"/>
    <property type="project" value="InterPro"/>
</dbReference>
<feature type="domain" description="Amidohydrolase-related" evidence="1">
    <location>
        <begin position="77"/>
        <end position="439"/>
    </location>
</feature>
<protein>
    <submittedName>
        <fullName evidence="2">Amidohydrolase family protein</fullName>
    </submittedName>
</protein>
<organism evidence="2 3">
    <name type="scientific">Myxococcus llanfairpwllgwyngyllgogerychwyrndrobwllllantysiliogogogochensis</name>
    <dbReference type="NCBI Taxonomy" id="2590453"/>
    <lineage>
        <taxon>Bacteria</taxon>
        <taxon>Pseudomonadati</taxon>
        <taxon>Myxococcota</taxon>
        <taxon>Myxococcia</taxon>
        <taxon>Myxococcales</taxon>
        <taxon>Cystobacterineae</taxon>
        <taxon>Myxococcaceae</taxon>
        <taxon>Myxococcus</taxon>
    </lineage>
</organism>
<keyword evidence="2" id="KW-0378">Hydrolase</keyword>
<dbReference type="RefSeq" id="WP_141647020.1">
    <property type="nucleotide sequence ID" value="NZ_VIFM01000202.1"/>
</dbReference>
<evidence type="ECO:0000313" key="2">
    <source>
        <dbReference type="EMBL" id="TQF11223.1"/>
    </source>
</evidence>
<dbReference type="InterPro" id="IPR011059">
    <property type="entry name" value="Metal-dep_hydrolase_composite"/>
</dbReference>
<dbReference type="Gene3D" id="3.20.20.140">
    <property type="entry name" value="Metal-dependent hydrolases"/>
    <property type="match status" value="1"/>
</dbReference>
<gene>
    <name evidence="2" type="ORF">FJV41_35390</name>
</gene>
<keyword evidence="3" id="KW-1185">Reference proteome</keyword>
<evidence type="ECO:0000313" key="3">
    <source>
        <dbReference type="Proteomes" id="UP000315369"/>
    </source>
</evidence>
<evidence type="ECO:0000259" key="1">
    <source>
        <dbReference type="Pfam" id="PF01979"/>
    </source>
</evidence>
<sequence length="450" mass="48569">MFACARQAPDAVRGGERTSSVSVVVLKGARLIDGEGGPPIEDATLVIEGETIRAVGPSSDVAVPDSAQVIDVRGKSVLPGLVVNHAHLGVVDGTQSGSGHYTRDNVARQARQYEVYGVTTVTSLGFNTALFPSLQEEFNAGAPRGADLLGADRGLGVPSAAPPVNVGEDQLYRPRTPEEARAAVRETASRRPALVKIWVDDFHGTLPTKMAPDVYAAIIYEAHQQKLRVAAHVYYLEDAKRLVRDGVDILAHGVRDRPVDEELVREMKARGTWYVPTLGLDETFYIFAEQPEWMRTPFFEHSVQPALAAWFADPAWRAKALGDAKALAENKASVAMNLRNLKTLHADGVSIGFGSDSGATPLRIPGFAEHRELELMVQAGLTPLAALTHATRDAAVLLKLQDRGTLAAGKRADFILVEGNPAVDIRDVHRIAGVWHRGRRVSGGVEEFTP</sequence>
<dbReference type="AlphaFoldDB" id="A0A540WQD5"/>
<name>A0A540WQD5_9BACT</name>
<dbReference type="InterPro" id="IPR032466">
    <property type="entry name" value="Metal_Hydrolase"/>
</dbReference>
<proteinExistence type="predicted"/>
<dbReference type="EMBL" id="VIFM01000202">
    <property type="protein sequence ID" value="TQF11223.1"/>
    <property type="molecule type" value="Genomic_DNA"/>
</dbReference>
<dbReference type="Proteomes" id="UP000315369">
    <property type="component" value="Unassembled WGS sequence"/>
</dbReference>
<dbReference type="Gene3D" id="2.30.40.10">
    <property type="entry name" value="Urease, subunit C, domain 1"/>
    <property type="match status" value="1"/>
</dbReference>
<dbReference type="InterPro" id="IPR006680">
    <property type="entry name" value="Amidohydro-rel"/>
</dbReference>
<accession>A0A540WQD5</accession>
<dbReference type="PANTHER" id="PTHR43135:SF3">
    <property type="entry name" value="ALPHA-D-RIBOSE 1-METHYLPHOSPHONATE 5-TRIPHOSPHATE DIPHOSPHATASE"/>
    <property type="match status" value="1"/>
</dbReference>
<dbReference type="PANTHER" id="PTHR43135">
    <property type="entry name" value="ALPHA-D-RIBOSE 1-METHYLPHOSPHONATE 5-TRIPHOSPHATE DIPHOSPHATASE"/>
    <property type="match status" value="1"/>
</dbReference>